<keyword evidence="1" id="KW-0472">Membrane</keyword>
<evidence type="ECO:0000313" key="2">
    <source>
        <dbReference type="EMBL" id="PWT45631.1"/>
    </source>
</evidence>
<dbReference type="Proteomes" id="UP000245866">
    <property type="component" value="Unassembled WGS sequence"/>
</dbReference>
<sequence>MDKQDQKVFFEVLKAIDNDGKKRGLSQQQRSSEQLYYIAGMNYADSKPQMLTSRVQKYGKKDLSKIVGSTKANLFHNIIYKQSKMHKVDLSHMTITAAGALDKNVAIKGSQSLTTFPDKMRTMLSLLLSGKTLTDTHMLDPSVEQWLFTNGYYGDKIVDQNISKEDLHADLDVYSLVTQKGTIAQRLWKMYNTDPKALEMQRRHQEKGMAKRTEQTKNAKVGTIIVGASSLATLGLVAWSYARKKKLIEKAKKAKQVIPAGKNIVKGSKKFVKQVPFIAKMTNFSKKAINFAPRIVKRGITYAQKVIRRSVNTVRLIPQTLKYAYHHPVRATKRFVQRSVIRPIKRTYRAVKRTYHKVTNFIKRTGNKIRRFFRRRK</sequence>
<feature type="transmembrane region" description="Helical" evidence="1">
    <location>
        <begin position="221"/>
        <end position="242"/>
    </location>
</feature>
<keyword evidence="1" id="KW-1133">Transmembrane helix</keyword>
<dbReference type="EMBL" id="QGHS01000169">
    <property type="protein sequence ID" value="PWT45631.1"/>
    <property type="molecule type" value="Genomic_DNA"/>
</dbReference>
<protein>
    <submittedName>
        <fullName evidence="2">Uncharacterized protein</fullName>
    </submittedName>
</protein>
<evidence type="ECO:0000313" key="3">
    <source>
        <dbReference type="Proteomes" id="UP000245866"/>
    </source>
</evidence>
<comment type="caution">
    <text evidence="2">The sequence shown here is derived from an EMBL/GenBank/DDBJ whole genome shotgun (WGS) entry which is preliminary data.</text>
</comment>
<organism evidence="2 3">
    <name type="scientific">Limosilactobacillus reuteri</name>
    <name type="common">Lactobacillus reuteri</name>
    <dbReference type="NCBI Taxonomy" id="1598"/>
    <lineage>
        <taxon>Bacteria</taxon>
        <taxon>Bacillati</taxon>
        <taxon>Bacillota</taxon>
        <taxon>Bacilli</taxon>
        <taxon>Lactobacillales</taxon>
        <taxon>Lactobacillaceae</taxon>
        <taxon>Limosilactobacillus</taxon>
    </lineage>
</organism>
<dbReference type="RefSeq" id="WP_134907983.1">
    <property type="nucleotide sequence ID" value="NZ_JAJAOX010000078.1"/>
</dbReference>
<name>A0A317GE87_LIMRT</name>
<dbReference type="AlphaFoldDB" id="A0A317GE87"/>
<accession>A0A317GE87</accession>
<reference evidence="2 3" key="1">
    <citation type="journal article" date="2018" name="Front. Microbiol.">
        <title>Comparative Genomics of the Herbivore Gut Symbiont Lactobacillus reuteri Reveals Genetic Diversity and Lifestyle Adaptation.</title>
        <authorList>
            <person name="Zhao J."/>
        </authorList>
    </citation>
    <scope>NUCLEOTIDE SEQUENCE [LARGE SCALE GENOMIC DNA]</scope>
    <source>
        <strain evidence="2 3">LR12</strain>
    </source>
</reference>
<proteinExistence type="predicted"/>
<gene>
    <name evidence="2" type="ORF">DKZ23_09470</name>
</gene>
<evidence type="ECO:0000256" key="1">
    <source>
        <dbReference type="SAM" id="Phobius"/>
    </source>
</evidence>
<keyword evidence="1" id="KW-0812">Transmembrane</keyword>